<feature type="compositionally biased region" description="Low complexity" evidence="1">
    <location>
        <begin position="146"/>
        <end position="166"/>
    </location>
</feature>
<dbReference type="Proteomes" id="UP001163046">
    <property type="component" value="Unassembled WGS sequence"/>
</dbReference>
<evidence type="ECO:0008006" key="4">
    <source>
        <dbReference type="Google" id="ProtNLM"/>
    </source>
</evidence>
<dbReference type="SUPFAM" id="SSF56112">
    <property type="entry name" value="Protein kinase-like (PK-like)"/>
    <property type="match status" value="1"/>
</dbReference>
<feature type="compositionally biased region" description="Polar residues" evidence="1">
    <location>
        <begin position="173"/>
        <end position="187"/>
    </location>
</feature>
<dbReference type="Gene3D" id="1.10.510.10">
    <property type="entry name" value="Transferase(Phosphotransferase) domain 1"/>
    <property type="match status" value="1"/>
</dbReference>
<keyword evidence="3" id="KW-1185">Reference proteome</keyword>
<feature type="compositionally biased region" description="Polar residues" evidence="1">
    <location>
        <begin position="12"/>
        <end position="75"/>
    </location>
</feature>
<organism evidence="2 3">
    <name type="scientific">Desmophyllum pertusum</name>
    <dbReference type="NCBI Taxonomy" id="174260"/>
    <lineage>
        <taxon>Eukaryota</taxon>
        <taxon>Metazoa</taxon>
        <taxon>Cnidaria</taxon>
        <taxon>Anthozoa</taxon>
        <taxon>Hexacorallia</taxon>
        <taxon>Scleractinia</taxon>
        <taxon>Caryophylliina</taxon>
        <taxon>Caryophylliidae</taxon>
        <taxon>Desmophyllum</taxon>
    </lineage>
</organism>
<reference evidence="2" key="1">
    <citation type="submission" date="2023-01" db="EMBL/GenBank/DDBJ databases">
        <title>Genome assembly of the deep-sea coral Lophelia pertusa.</title>
        <authorList>
            <person name="Herrera S."/>
            <person name="Cordes E."/>
        </authorList>
    </citation>
    <scope>NUCLEOTIDE SEQUENCE</scope>
    <source>
        <strain evidence="2">USNM1676648</strain>
        <tissue evidence="2">Polyp</tissue>
    </source>
</reference>
<name>A0A9X0CFX1_9CNID</name>
<proteinExistence type="predicted"/>
<comment type="caution">
    <text evidence="2">The sequence shown here is derived from an EMBL/GenBank/DDBJ whole genome shotgun (WGS) entry which is preliminary data.</text>
</comment>
<dbReference type="EMBL" id="MU827789">
    <property type="protein sequence ID" value="KAJ7331226.1"/>
    <property type="molecule type" value="Genomic_DNA"/>
</dbReference>
<gene>
    <name evidence="2" type="ORF">OS493_020008</name>
</gene>
<feature type="region of interest" description="Disordered" evidence="1">
    <location>
        <begin position="1"/>
        <end position="195"/>
    </location>
</feature>
<dbReference type="OrthoDB" id="346907at2759"/>
<feature type="compositionally biased region" description="Polar residues" evidence="1">
    <location>
        <begin position="99"/>
        <end position="114"/>
    </location>
</feature>
<sequence>MGQAPSVPTDGATPSVTTDGATSSVPTDGTTPSVTTDGATSSVPTDGTTSSVPTDGTTSSMPTNGTTPSVTTDGTAPSVPTDGATSPVPTDGTAPLVTTDGTTSSVHTDGTTPSVPIDGATSPVPTDGTAPLVTTDGATSSVPTDGTAPSVSTVGTTPSVTTDGTARLAITDGTGSSVTTNGTAPSATTNGTTPLVTTVGTAQSATTDGTTPSVTADGAAKHSYLENLESSGLRTLGKVSKEELTTWESLGEGGFASTCIYKAKLKGIDVAGKVFKNPKETKSLQLKEGNFLRDLRFDNIVAFRGMNILKCDMPFENIFTHEKFTLEAGSPFLVMEYIPKYLPRFVEDHKTPESQALPKSQVWTIGRGMANRLIYLDLNILSSEGFFRTRVRPQGLPPECLVCEVKVGHEEYNSVPKEWVYEQNYHEYYRHFKQDVIDKMIEDAPTTGLKSLITACEGEERHEIKLVFGMSTYCHHRAVSEIWRRLKDSKKWEFLRKNTVHPVFSTSFGLHVALLTADSPQKFIFSRRTDREGMANPGKFTCGAVESTSIKDYIHKDGKAFVNLIQTAARGLEEQLRVELKGSDIEAICLSTVYLKLDTHECGCCGYVDLSDERVAPERRLTFEQLGSRLMTGPKDKFAHGEVVAVDFELPRMVKFIRENDEDFASSAKMVVVKVLQLFFRSRCCGKSLLC</sequence>
<evidence type="ECO:0000313" key="2">
    <source>
        <dbReference type="EMBL" id="KAJ7331226.1"/>
    </source>
</evidence>
<dbReference type="InterPro" id="IPR011009">
    <property type="entry name" value="Kinase-like_dom_sf"/>
</dbReference>
<accession>A0A9X0CFX1</accession>
<evidence type="ECO:0000313" key="3">
    <source>
        <dbReference type="Proteomes" id="UP001163046"/>
    </source>
</evidence>
<evidence type="ECO:0000256" key="1">
    <source>
        <dbReference type="SAM" id="MobiDB-lite"/>
    </source>
</evidence>
<dbReference type="AlphaFoldDB" id="A0A9X0CFX1"/>
<protein>
    <recommendedName>
        <fullName evidence="4">Protein kinase domain-containing protein</fullName>
    </recommendedName>
</protein>